<keyword evidence="7" id="KW-1185">Reference proteome</keyword>
<dbReference type="InterPro" id="IPR007109">
    <property type="entry name" value="Brix"/>
</dbReference>
<dbReference type="EMBL" id="CCBQ010000004">
    <property type="protein sequence ID" value="CDO91882.1"/>
    <property type="molecule type" value="Genomic_DNA"/>
</dbReference>
<evidence type="ECO:0000313" key="7">
    <source>
        <dbReference type="Proteomes" id="UP000031516"/>
    </source>
</evidence>
<sequence length="344" mass="39491">MIRTVKPKNARAKRALDKKEAKLVENVKQALFIPGQTSTKLLHDAMVDLSALKKPDIKRFSKKNNIRPFEDSEPLEFLSEKNDTSLMVLSTHSKKRRNNLTFVRTFGYKIYDMLELQIVENYKLLSDFRKQTFNVGLKPMFCFQGAAFEQHPVYQHVKSLFLDFFRGQTTNLQDVAGLQHVISITVQGDFQDGEPLPNVLFRVYNLKTYKSEQGGKKLPRVELEEIGPRFDFKIGRIQTPSPELIKEAHKKARQLEVKVAKNVEIDTMGDKIGRVHLGKQDLGQLQTRKMKGLKAKFDQVDPDMEEYLDQDEGALEQDNVDDTYGEEFVTATDIDAPPAKKQKK</sequence>
<evidence type="ECO:0000313" key="6">
    <source>
        <dbReference type="EMBL" id="CDO91882.1"/>
    </source>
</evidence>
<reference evidence="6 7" key="1">
    <citation type="submission" date="2014-03" db="EMBL/GenBank/DDBJ databases">
        <title>The genome of Kluyveromyces dobzhanskii.</title>
        <authorList>
            <person name="Nystedt B."/>
            <person name="Astrom S."/>
        </authorList>
    </citation>
    <scope>NUCLEOTIDE SEQUENCE [LARGE SCALE GENOMIC DNA]</scope>
    <source>
        <strain evidence="6 7">CBS 2104</strain>
    </source>
</reference>
<gene>
    <name evidence="6" type="ORF">KLDO_g213</name>
</gene>
<evidence type="ECO:0000256" key="3">
    <source>
        <dbReference type="ARBA" id="ARBA00023242"/>
    </source>
</evidence>
<dbReference type="PANTHER" id="PTHR12728">
    <property type="entry name" value="BRIX DOMAIN CONTAINING PROTEIN"/>
    <property type="match status" value="1"/>
</dbReference>
<comment type="caution">
    <text evidence="6">The sequence shown here is derived from an EMBL/GenBank/DDBJ whole genome shotgun (WGS) entry which is preliminary data.</text>
</comment>
<name>A0A0A8L177_9SACH</name>
<accession>A0A0A8L177</accession>
<evidence type="ECO:0000256" key="2">
    <source>
        <dbReference type="ARBA" id="ARBA00010782"/>
    </source>
</evidence>
<dbReference type="AlphaFoldDB" id="A0A0A8L177"/>
<proteinExistence type="inferred from homology"/>
<dbReference type="GO" id="GO:0005730">
    <property type="term" value="C:nucleolus"/>
    <property type="evidence" value="ECO:0007669"/>
    <property type="project" value="UniProtKB-SubCell"/>
</dbReference>
<keyword evidence="3 4" id="KW-0539">Nucleus</keyword>
<evidence type="ECO:0000256" key="1">
    <source>
        <dbReference type="ARBA" id="ARBA00004604"/>
    </source>
</evidence>
<dbReference type="Proteomes" id="UP000031516">
    <property type="component" value="Unassembled WGS sequence"/>
</dbReference>
<comment type="subcellular location">
    <subcellularLocation>
        <location evidence="1 4">Nucleus</location>
        <location evidence="1 4">Nucleolus</location>
    </subcellularLocation>
</comment>
<dbReference type="GO" id="GO:0019843">
    <property type="term" value="F:rRNA binding"/>
    <property type="evidence" value="ECO:0007669"/>
    <property type="project" value="UniProtKB-UniRule"/>
</dbReference>
<dbReference type="PANTHER" id="PTHR12728:SF0">
    <property type="entry name" value="RIBOSOME PRODUCTION FACTOR 2 HOMOLOG"/>
    <property type="match status" value="1"/>
</dbReference>
<dbReference type="OrthoDB" id="407658at2759"/>
<evidence type="ECO:0000256" key="4">
    <source>
        <dbReference type="RuleBase" id="RU367086"/>
    </source>
</evidence>
<organism evidence="6 7">
    <name type="scientific">Kluyveromyces dobzhanskii CBS 2104</name>
    <dbReference type="NCBI Taxonomy" id="1427455"/>
    <lineage>
        <taxon>Eukaryota</taxon>
        <taxon>Fungi</taxon>
        <taxon>Dikarya</taxon>
        <taxon>Ascomycota</taxon>
        <taxon>Saccharomycotina</taxon>
        <taxon>Saccharomycetes</taxon>
        <taxon>Saccharomycetales</taxon>
        <taxon>Saccharomycetaceae</taxon>
        <taxon>Kluyveromyces</taxon>
    </lineage>
</organism>
<dbReference type="GO" id="GO:0000463">
    <property type="term" value="P:maturation of LSU-rRNA from tricistronic rRNA transcript (SSU-rRNA, 5.8S rRNA, LSU-rRNA)"/>
    <property type="evidence" value="ECO:0007669"/>
    <property type="project" value="TreeGrafter"/>
</dbReference>
<dbReference type="InterPro" id="IPR039770">
    <property type="entry name" value="Rpf2"/>
</dbReference>
<comment type="similarity">
    <text evidence="2 4">Belongs to the RPF2 family.</text>
</comment>
<dbReference type="GO" id="GO:0000027">
    <property type="term" value="P:ribosomal large subunit assembly"/>
    <property type="evidence" value="ECO:0007669"/>
    <property type="project" value="InterPro"/>
</dbReference>
<protein>
    <recommendedName>
        <fullName evidence="4">Ribosome production factor 2 homolog</fullName>
    </recommendedName>
    <alternativeName>
        <fullName evidence="4">Ribosome biogenesis protein RPF2 homolog</fullName>
    </alternativeName>
</protein>
<feature type="domain" description="Brix" evidence="5">
    <location>
        <begin position="28"/>
        <end position="243"/>
    </location>
</feature>
<evidence type="ECO:0000259" key="5">
    <source>
        <dbReference type="PROSITE" id="PS50833"/>
    </source>
</evidence>
<dbReference type="Pfam" id="PF04427">
    <property type="entry name" value="Brix"/>
    <property type="match status" value="1"/>
</dbReference>
<dbReference type="SMART" id="SM00879">
    <property type="entry name" value="Brix"/>
    <property type="match status" value="1"/>
</dbReference>
<dbReference type="PROSITE" id="PS50833">
    <property type="entry name" value="BRIX"/>
    <property type="match status" value="1"/>
</dbReference>